<dbReference type="AlphaFoldDB" id="A0A851GP32"/>
<proteinExistence type="predicted"/>
<dbReference type="RefSeq" id="WP_178933587.1">
    <property type="nucleotide sequence ID" value="NZ_JACBAZ010000006.1"/>
</dbReference>
<dbReference type="Pfam" id="PF13672">
    <property type="entry name" value="PP2C_2"/>
    <property type="match status" value="1"/>
</dbReference>
<dbReference type="EMBL" id="JACBAZ010000006">
    <property type="protein sequence ID" value="NWK56787.1"/>
    <property type="molecule type" value="Genomic_DNA"/>
</dbReference>
<dbReference type="SUPFAM" id="SSF81606">
    <property type="entry name" value="PP2C-like"/>
    <property type="match status" value="1"/>
</dbReference>
<comment type="caution">
    <text evidence="2">The sequence shown here is derived from an EMBL/GenBank/DDBJ whole genome shotgun (WGS) entry which is preliminary data.</text>
</comment>
<dbReference type="SMART" id="SM00332">
    <property type="entry name" value="PP2Cc"/>
    <property type="match status" value="1"/>
</dbReference>
<organism evidence="2 3">
    <name type="scientific">Oceaniferula marina</name>
    <dbReference type="NCBI Taxonomy" id="2748318"/>
    <lineage>
        <taxon>Bacteria</taxon>
        <taxon>Pseudomonadati</taxon>
        <taxon>Verrucomicrobiota</taxon>
        <taxon>Verrucomicrobiia</taxon>
        <taxon>Verrucomicrobiales</taxon>
        <taxon>Verrucomicrobiaceae</taxon>
        <taxon>Oceaniferula</taxon>
    </lineage>
</organism>
<gene>
    <name evidence="2" type="ORF">HW115_14285</name>
</gene>
<keyword evidence="3" id="KW-1185">Reference proteome</keyword>
<evidence type="ECO:0000313" key="3">
    <source>
        <dbReference type="Proteomes" id="UP000557872"/>
    </source>
</evidence>
<evidence type="ECO:0000313" key="2">
    <source>
        <dbReference type="EMBL" id="NWK56787.1"/>
    </source>
</evidence>
<accession>A0A851GP32</accession>
<dbReference type="Proteomes" id="UP000557872">
    <property type="component" value="Unassembled WGS sequence"/>
</dbReference>
<dbReference type="SMART" id="SM00331">
    <property type="entry name" value="PP2C_SIG"/>
    <property type="match status" value="1"/>
</dbReference>
<dbReference type="InterPro" id="IPR036457">
    <property type="entry name" value="PPM-type-like_dom_sf"/>
</dbReference>
<dbReference type="CDD" id="cd00143">
    <property type="entry name" value="PP2Cc"/>
    <property type="match status" value="1"/>
</dbReference>
<dbReference type="PROSITE" id="PS51746">
    <property type="entry name" value="PPM_2"/>
    <property type="match status" value="1"/>
</dbReference>
<feature type="domain" description="PPM-type phosphatase" evidence="1">
    <location>
        <begin position="15"/>
        <end position="284"/>
    </location>
</feature>
<protein>
    <submittedName>
        <fullName evidence="2">Serine/threonine-protein phosphatase</fullName>
    </submittedName>
</protein>
<dbReference type="InterPro" id="IPR001932">
    <property type="entry name" value="PPM-type_phosphatase-like_dom"/>
</dbReference>
<evidence type="ECO:0000259" key="1">
    <source>
        <dbReference type="PROSITE" id="PS51746"/>
    </source>
</evidence>
<sequence>MTNKDAHSIQSANLNWYADSVSGTKSPINDDSWLVFSADINGATFLKNQGSESIHSQDLIFVVSDGMGGGNAGNVASDLLTRILSALLPEACEIAASGKTPDYIGLLESTVQDVHHAINMTADKDKARQGMAATLTLAWFTSQKLYFINVGDSRLYLYRKGIDQDDSQNDLQQLSQDHTFAWRKLNRGELTEREFRNHPHRSALYQVMGGGNATVKAYSSTINYAIGDQFLLCSDGLIDGVWQKHIHSAFSKNLGCMSTLADHLMSRSINNDDTDDTTLITVAITN</sequence>
<reference evidence="2 3" key="1">
    <citation type="submission" date="2020-07" db="EMBL/GenBank/DDBJ databases">
        <title>Roseicoccus Jingziensis gen. nov., sp. nov., isolated from coastal seawater.</title>
        <authorList>
            <person name="Feng X."/>
        </authorList>
    </citation>
    <scope>NUCLEOTIDE SEQUENCE [LARGE SCALE GENOMIC DNA]</scope>
    <source>
        <strain evidence="2 3">N1E253</strain>
    </source>
</reference>
<name>A0A851GP32_9BACT</name>
<dbReference type="Gene3D" id="3.60.40.10">
    <property type="entry name" value="PPM-type phosphatase domain"/>
    <property type="match status" value="1"/>
</dbReference>